<dbReference type="GO" id="GO:0006935">
    <property type="term" value="P:chemotaxis"/>
    <property type="evidence" value="ECO:0007669"/>
    <property type="project" value="InterPro"/>
</dbReference>
<dbReference type="Gene3D" id="2.30.30.40">
    <property type="entry name" value="SH3 Domains"/>
    <property type="match status" value="1"/>
</dbReference>
<dbReference type="Pfam" id="PF01584">
    <property type="entry name" value="CheW"/>
    <property type="match status" value="1"/>
</dbReference>
<protein>
    <submittedName>
        <fullName evidence="4">Chemotaxis protein CheV</fullName>
    </submittedName>
</protein>
<dbReference type="InterPro" id="IPR001789">
    <property type="entry name" value="Sig_transdc_resp-reg_receiver"/>
</dbReference>
<gene>
    <name evidence="4" type="ORF">IPL58_02475</name>
</gene>
<dbReference type="SUPFAM" id="SSF52172">
    <property type="entry name" value="CheY-like"/>
    <property type="match status" value="1"/>
</dbReference>
<evidence type="ECO:0000259" key="2">
    <source>
        <dbReference type="PROSITE" id="PS50110"/>
    </source>
</evidence>
<dbReference type="Gene3D" id="3.40.50.2300">
    <property type="match status" value="1"/>
</dbReference>
<dbReference type="Proteomes" id="UP000886689">
    <property type="component" value="Unassembled WGS sequence"/>
</dbReference>
<dbReference type="GO" id="GO:0000160">
    <property type="term" value="P:phosphorelay signal transduction system"/>
    <property type="evidence" value="ECO:0007669"/>
    <property type="project" value="InterPro"/>
</dbReference>
<comment type="caution">
    <text evidence="4">The sequence shown here is derived from an EMBL/GenBank/DDBJ whole genome shotgun (WGS) entry which is preliminary data.</text>
</comment>
<accession>A0A9D7K234</accession>
<evidence type="ECO:0000313" key="5">
    <source>
        <dbReference type="Proteomes" id="UP000886689"/>
    </source>
</evidence>
<keyword evidence="1" id="KW-0597">Phosphoprotein</keyword>
<name>A0A9D7K234_9PROT</name>
<dbReference type="Gene3D" id="2.40.50.180">
    <property type="entry name" value="CheA-289, Domain 4"/>
    <property type="match status" value="1"/>
</dbReference>
<dbReference type="PANTHER" id="PTHR47233">
    <property type="entry name" value="CHEMOTAXIS PROTEIN CHEV"/>
    <property type="match status" value="1"/>
</dbReference>
<feature type="domain" description="Response regulatory" evidence="2">
    <location>
        <begin position="184"/>
        <end position="313"/>
    </location>
</feature>
<dbReference type="SUPFAM" id="SSF50341">
    <property type="entry name" value="CheW-like"/>
    <property type="match status" value="1"/>
</dbReference>
<dbReference type="EMBL" id="JADJUC010000002">
    <property type="protein sequence ID" value="MBK8523071.1"/>
    <property type="molecule type" value="Genomic_DNA"/>
</dbReference>
<evidence type="ECO:0000256" key="1">
    <source>
        <dbReference type="PROSITE-ProRule" id="PRU00169"/>
    </source>
</evidence>
<evidence type="ECO:0000313" key="4">
    <source>
        <dbReference type="EMBL" id="MBK8523071.1"/>
    </source>
</evidence>
<dbReference type="PANTHER" id="PTHR47233:SF4">
    <property type="entry name" value="CHEMOTAXIS SIGNAL TRANSDUCTION PROTEIN"/>
    <property type="match status" value="1"/>
</dbReference>
<dbReference type="SMART" id="SM00448">
    <property type="entry name" value="REC"/>
    <property type="match status" value="1"/>
</dbReference>
<feature type="modified residue" description="4-aspartylphosphate" evidence="1">
    <location>
        <position position="246"/>
    </location>
</feature>
<feature type="domain" description="CheW-like" evidence="3">
    <location>
        <begin position="19"/>
        <end position="165"/>
    </location>
</feature>
<dbReference type="InterPro" id="IPR024181">
    <property type="entry name" value="Chemotax_regulator_CheV"/>
</dbReference>
<sequence length="331" mass="36745">MSELLKSIDARTKLAGTNKLEILLFFLGRDTRTGRKETFGINVFKVREVMRTPPITSAPEMPTAVEGMVSLRGVLVPVIDLAKYAGVQTETPRDIMIVTEYNGHTQGFLVEGVDTILRLDWSQMRVPPEMLMAEMGGLVTAVTELEDDRLVMMMDVEKVLAETARYDDDVAFRSVVKVDKPEALVFFADDSIVARKQIEKTLQLMGVKYVASVNGRQAWQELEKIAEYAISCGKEPREMISLVLTDVEMPEMDGYILTKKIKSDPRFIGVPVIMHSSLSGMSNQQLGKSVGVDEYVAKFEPQKLSEALARRIAGGLEDLPVPAKPELFAGV</sequence>
<evidence type="ECO:0000259" key="3">
    <source>
        <dbReference type="PROSITE" id="PS50851"/>
    </source>
</evidence>
<dbReference type="Pfam" id="PF00072">
    <property type="entry name" value="Response_reg"/>
    <property type="match status" value="1"/>
</dbReference>
<organism evidence="4 5">
    <name type="scientific">Candidatus Proximibacter danicus</name>
    <dbReference type="NCBI Taxonomy" id="2954365"/>
    <lineage>
        <taxon>Bacteria</taxon>
        <taxon>Pseudomonadati</taxon>
        <taxon>Pseudomonadota</taxon>
        <taxon>Betaproteobacteria</taxon>
        <taxon>Candidatus Proximibacter</taxon>
    </lineage>
</organism>
<dbReference type="AlphaFoldDB" id="A0A9D7K234"/>
<dbReference type="SMART" id="SM00260">
    <property type="entry name" value="CheW"/>
    <property type="match status" value="1"/>
</dbReference>
<proteinExistence type="predicted"/>
<dbReference type="InterPro" id="IPR002545">
    <property type="entry name" value="CheW-lke_dom"/>
</dbReference>
<dbReference type="InterPro" id="IPR011006">
    <property type="entry name" value="CheY-like_superfamily"/>
</dbReference>
<dbReference type="PROSITE" id="PS50851">
    <property type="entry name" value="CHEW"/>
    <property type="match status" value="1"/>
</dbReference>
<dbReference type="PROSITE" id="PS50110">
    <property type="entry name" value="RESPONSE_REGULATORY"/>
    <property type="match status" value="1"/>
</dbReference>
<dbReference type="PIRSF" id="PIRSF002867">
    <property type="entry name" value="CheV"/>
    <property type="match status" value="1"/>
</dbReference>
<dbReference type="InterPro" id="IPR036061">
    <property type="entry name" value="CheW-like_dom_sf"/>
</dbReference>
<reference evidence="4" key="1">
    <citation type="submission" date="2020-10" db="EMBL/GenBank/DDBJ databases">
        <title>Connecting structure to function with the recovery of over 1000 high-quality activated sludge metagenome-assembled genomes encoding full-length rRNA genes using long-read sequencing.</title>
        <authorList>
            <person name="Singleton C.M."/>
            <person name="Petriglieri F."/>
            <person name="Kristensen J.M."/>
            <person name="Kirkegaard R.H."/>
            <person name="Michaelsen T.Y."/>
            <person name="Andersen M.H."/>
            <person name="Karst S.M."/>
            <person name="Dueholm M.S."/>
            <person name="Nielsen P.H."/>
            <person name="Albertsen M."/>
        </authorList>
    </citation>
    <scope>NUCLEOTIDE SEQUENCE</scope>
    <source>
        <strain evidence="4">Hirt_18-Q3-R61-65_BATAC.395</strain>
    </source>
</reference>